<evidence type="ECO:0000313" key="2">
    <source>
        <dbReference type="EMBL" id="GJU08405.1"/>
    </source>
</evidence>
<proteinExistence type="predicted"/>
<protein>
    <submittedName>
        <fullName evidence="2">Uncharacterized protein</fullName>
    </submittedName>
</protein>
<gene>
    <name evidence="2" type="ORF">Tco_1124835</name>
</gene>
<feature type="coiled-coil region" evidence="1">
    <location>
        <begin position="120"/>
        <end position="178"/>
    </location>
</feature>
<keyword evidence="1" id="KW-0175">Coiled coil</keyword>
<keyword evidence="3" id="KW-1185">Reference proteome</keyword>
<dbReference type="Proteomes" id="UP001151760">
    <property type="component" value="Unassembled WGS sequence"/>
</dbReference>
<name>A0ABQ5J8Y0_9ASTR</name>
<organism evidence="2 3">
    <name type="scientific">Tanacetum coccineum</name>
    <dbReference type="NCBI Taxonomy" id="301880"/>
    <lineage>
        <taxon>Eukaryota</taxon>
        <taxon>Viridiplantae</taxon>
        <taxon>Streptophyta</taxon>
        <taxon>Embryophyta</taxon>
        <taxon>Tracheophyta</taxon>
        <taxon>Spermatophyta</taxon>
        <taxon>Magnoliopsida</taxon>
        <taxon>eudicotyledons</taxon>
        <taxon>Gunneridae</taxon>
        <taxon>Pentapetalae</taxon>
        <taxon>asterids</taxon>
        <taxon>campanulids</taxon>
        <taxon>Asterales</taxon>
        <taxon>Asteraceae</taxon>
        <taxon>Asteroideae</taxon>
        <taxon>Anthemideae</taxon>
        <taxon>Anthemidinae</taxon>
        <taxon>Tanacetum</taxon>
    </lineage>
</organism>
<accession>A0ABQ5J8Y0</accession>
<reference evidence="2" key="2">
    <citation type="submission" date="2022-01" db="EMBL/GenBank/DDBJ databases">
        <authorList>
            <person name="Yamashiro T."/>
            <person name="Shiraishi A."/>
            <person name="Satake H."/>
            <person name="Nakayama K."/>
        </authorList>
    </citation>
    <scope>NUCLEOTIDE SEQUENCE</scope>
</reference>
<evidence type="ECO:0000313" key="3">
    <source>
        <dbReference type="Proteomes" id="UP001151760"/>
    </source>
</evidence>
<sequence length="209" mass="24559">MTTSIHLPQVELTIFDAHMHAFRQQLQSEQKQAIIEKERGLHSCIRTLISPFDDIKVEQGKNKSDEDMIIKRVQPVKKCSLEVHHFKPAPRSMYMYDRIEDKFNCSCILDSYRKGHILLKEAANAEIDRLTESLVVEAQEKNYLAEERLEFDKCSNKIENLSEELHILKDQNGSLQVHLQRYKDKAALLRENCLWWLRRAKVWLKSVIA</sequence>
<evidence type="ECO:0000256" key="1">
    <source>
        <dbReference type="SAM" id="Coils"/>
    </source>
</evidence>
<reference evidence="2" key="1">
    <citation type="journal article" date="2022" name="Int. J. Mol. Sci.">
        <title>Draft Genome of Tanacetum Coccineum: Genomic Comparison of Closely Related Tanacetum-Family Plants.</title>
        <authorList>
            <person name="Yamashiro T."/>
            <person name="Shiraishi A."/>
            <person name="Nakayama K."/>
            <person name="Satake H."/>
        </authorList>
    </citation>
    <scope>NUCLEOTIDE SEQUENCE</scope>
</reference>
<comment type="caution">
    <text evidence="2">The sequence shown here is derived from an EMBL/GenBank/DDBJ whole genome shotgun (WGS) entry which is preliminary data.</text>
</comment>
<dbReference type="EMBL" id="BQNB010021629">
    <property type="protein sequence ID" value="GJU08405.1"/>
    <property type="molecule type" value="Genomic_DNA"/>
</dbReference>